<gene>
    <name evidence="1" type="ORF">NCTC10786_03910</name>
</gene>
<evidence type="ECO:0000313" key="1">
    <source>
        <dbReference type="EMBL" id="SQB37099.1"/>
    </source>
</evidence>
<organism evidence="1 2">
    <name type="scientific">Citrobacter koseri</name>
    <name type="common">Citrobacter diversus</name>
    <dbReference type="NCBI Taxonomy" id="545"/>
    <lineage>
        <taxon>Bacteria</taxon>
        <taxon>Pseudomonadati</taxon>
        <taxon>Pseudomonadota</taxon>
        <taxon>Gammaproteobacteria</taxon>
        <taxon>Enterobacterales</taxon>
        <taxon>Enterobacteriaceae</taxon>
        <taxon>Citrobacter</taxon>
    </lineage>
</organism>
<accession>A0A2X2YGS4</accession>
<dbReference type="AlphaFoldDB" id="A0A2X2YGS4"/>
<name>A0A2X2YGS4_CITKO</name>
<dbReference type="EMBL" id="UAVY01000007">
    <property type="protein sequence ID" value="SQB37099.1"/>
    <property type="molecule type" value="Genomic_DNA"/>
</dbReference>
<evidence type="ECO:0000313" key="2">
    <source>
        <dbReference type="Proteomes" id="UP000251584"/>
    </source>
</evidence>
<dbReference type="Proteomes" id="UP000251584">
    <property type="component" value="Unassembled WGS sequence"/>
</dbReference>
<protein>
    <submittedName>
        <fullName evidence="1">Uncharacterized protein</fullName>
    </submittedName>
</protein>
<proteinExistence type="predicted"/>
<sequence length="76" mass="8660">MAMSCCIWYGCDSFSNCNGILVHLLHASRHQSETDARLHQTEHRKDVVHTGDNLWFKPGNMKGFLEARIGGKAFRQ</sequence>
<reference evidence="1 2" key="1">
    <citation type="submission" date="2018-06" db="EMBL/GenBank/DDBJ databases">
        <authorList>
            <consortium name="Pathogen Informatics"/>
            <person name="Doyle S."/>
        </authorList>
    </citation>
    <scope>NUCLEOTIDE SEQUENCE [LARGE SCALE GENOMIC DNA]</scope>
    <source>
        <strain evidence="1 2">NCTC10786</strain>
    </source>
</reference>